<dbReference type="Proteomes" id="UP001229251">
    <property type="component" value="Unassembled WGS sequence"/>
</dbReference>
<evidence type="ECO:0000256" key="5">
    <source>
        <dbReference type="SAM" id="Phobius"/>
    </source>
</evidence>
<dbReference type="EMBL" id="JASOOE010000004">
    <property type="protein sequence ID" value="MDK7186986.1"/>
    <property type="molecule type" value="Genomic_DNA"/>
</dbReference>
<evidence type="ECO:0000313" key="8">
    <source>
        <dbReference type="Proteomes" id="UP001229251"/>
    </source>
</evidence>
<feature type="transmembrane region" description="Helical" evidence="5">
    <location>
        <begin position="54"/>
        <end position="72"/>
    </location>
</feature>
<dbReference type="RefSeq" id="WP_285065510.1">
    <property type="nucleotide sequence ID" value="NZ_JASOOE010000004.1"/>
</dbReference>
<keyword evidence="4 5" id="KW-0472">Membrane</keyword>
<feature type="transmembrane region" description="Helical" evidence="5">
    <location>
        <begin position="150"/>
        <end position="170"/>
    </location>
</feature>
<dbReference type="GO" id="GO:0015297">
    <property type="term" value="F:antiporter activity"/>
    <property type="evidence" value="ECO:0007669"/>
    <property type="project" value="InterPro"/>
</dbReference>
<dbReference type="Gene3D" id="1.20.1530.20">
    <property type="match status" value="1"/>
</dbReference>
<evidence type="ECO:0000313" key="7">
    <source>
        <dbReference type="EMBL" id="MDK7186986.1"/>
    </source>
</evidence>
<protein>
    <submittedName>
        <fullName evidence="7">Cation:proton antiporter</fullName>
    </submittedName>
</protein>
<keyword evidence="2 5" id="KW-0812">Transmembrane</keyword>
<feature type="transmembrane region" description="Helical" evidence="5">
    <location>
        <begin position="211"/>
        <end position="233"/>
    </location>
</feature>
<feature type="transmembrane region" description="Helical" evidence="5">
    <location>
        <begin position="355"/>
        <end position="378"/>
    </location>
</feature>
<dbReference type="GO" id="GO:1902600">
    <property type="term" value="P:proton transmembrane transport"/>
    <property type="evidence" value="ECO:0007669"/>
    <property type="project" value="InterPro"/>
</dbReference>
<evidence type="ECO:0000256" key="1">
    <source>
        <dbReference type="ARBA" id="ARBA00004141"/>
    </source>
</evidence>
<evidence type="ECO:0000259" key="6">
    <source>
        <dbReference type="Pfam" id="PF00999"/>
    </source>
</evidence>
<dbReference type="InterPro" id="IPR006153">
    <property type="entry name" value="Cation/H_exchanger_TM"/>
</dbReference>
<dbReference type="InterPro" id="IPR038770">
    <property type="entry name" value="Na+/solute_symporter_sf"/>
</dbReference>
<dbReference type="Pfam" id="PF00999">
    <property type="entry name" value="Na_H_Exchanger"/>
    <property type="match status" value="1"/>
</dbReference>
<evidence type="ECO:0000256" key="4">
    <source>
        <dbReference type="ARBA" id="ARBA00023136"/>
    </source>
</evidence>
<feature type="transmembrane region" description="Helical" evidence="5">
    <location>
        <begin position="182"/>
        <end position="204"/>
    </location>
</feature>
<dbReference type="AlphaFoldDB" id="A0AAJ1Q5L3"/>
<feature type="transmembrane region" description="Helical" evidence="5">
    <location>
        <begin position="109"/>
        <end position="130"/>
    </location>
</feature>
<feature type="transmembrane region" description="Helical" evidence="5">
    <location>
        <begin position="84"/>
        <end position="103"/>
    </location>
</feature>
<name>A0AAJ1Q5L3_9LACT</name>
<dbReference type="PANTHER" id="PTHR31102:SF1">
    <property type="entry name" value="CATION_H+ EXCHANGER DOMAIN-CONTAINING PROTEIN"/>
    <property type="match status" value="1"/>
</dbReference>
<comment type="subcellular location">
    <subcellularLocation>
        <location evidence="1">Membrane</location>
        <topology evidence="1">Multi-pass membrane protein</topology>
    </subcellularLocation>
</comment>
<dbReference type="PANTHER" id="PTHR31102">
    <property type="match status" value="1"/>
</dbReference>
<accession>A0AAJ1Q5L3</accession>
<gene>
    <name evidence="7" type="ORF">QP433_03235</name>
</gene>
<dbReference type="InterPro" id="IPR051843">
    <property type="entry name" value="CPA1_transporter"/>
</dbReference>
<reference evidence="7" key="1">
    <citation type="submission" date="2023-05" db="EMBL/GenBank/DDBJ databases">
        <title>Cataloging the Phylogenetic Diversity of Human Bladder Bacteria.</title>
        <authorList>
            <person name="Du J."/>
        </authorList>
    </citation>
    <scope>NUCLEOTIDE SEQUENCE</scope>
    <source>
        <strain evidence="7">UMB1231</strain>
    </source>
</reference>
<organism evidence="7 8">
    <name type="scientific">Facklamia hominis</name>
    <dbReference type="NCBI Taxonomy" id="178214"/>
    <lineage>
        <taxon>Bacteria</taxon>
        <taxon>Bacillati</taxon>
        <taxon>Bacillota</taxon>
        <taxon>Bacilli</taxon>
        <taxon>Lactobacillales</taxon>
        <taxon>Aerococcaceae</taxon>
        <taxon>Facklamia</taxon>
    </lineage>
</organism>
<evidence type="ECO:0000256" key="3">
    <source>
        <dbReference type="ARBA" id="ARBA00022989"/>
    </source>
</evidence>
<feature type="transmembrane region" description="Helical" evidence="5">
    <location>
        <begin position="292"/>
        <end position="318"/>
    </location>
</feature>
<evidence type="ECO:0000256" key="2">
    <source>
        <dbReference type="ARBA" id="ARBA00022692"/>
    </source>
</evidence>
<proteinExistence type="predicted"/>
<comment type="caution">
    <text evidence="7">The sequence shown here is derived from an EMBL/GenBank/DDBJ whole genome shotgun (WGS) entry which is preliminary data.</text>
</comment>
<sequence>MLLSLGIVFLVGFLGGKVADALKMPRLLAYLLAGMALGPFGFDLLESALVDQAAVIRQAALMIILIKAGLTLNFKDLVKVGRPAVMMCFVPALCEILGISLFAPALLDISYVDGLLLASVLAAVSPAVLVPRMSNLMDRGLGTQKAIPQLILAGGTMDDILIFVLFAGFMQLSQGGTFSWGALVNVPLTLLSGGLVGLGAYLVYRSIKMEGLLGSLTLSLLLMGMEAIITHWIPYSGVLAVLTLHIMIHKNDPQAASYLARSFNQIWPIAEVLLFTFLGVQVNGQLALQAGWPIVCVIVVGLIFRMIGVFLSIIHAGFNGKEKAFIMGAYLPKATVQASLGGIPLMAGIQSGQLILIAASVAILLTAPLGAVFIDYFAPRFLEPNKAQ</sequence>
<dbReference type="GO" id="GO:0016020">
    <property type="term" value="C:membrane"/>
    <property type="evidence" value="ECO:0007669"/>
    <property type="project" value="UniProtKB-SubCell"/>
</dbReference>
<feature type="domain" description="Cation/H+ exchanger transmembrane" evidence="6">
    <location>
        <begin position="10"/>
        <end position="368"/>
    </location>
</feature>
<keyword evidence="3 5" id="KW-1133">Transmembrane helix</keyword>